<dbReference type="SUPFAM" id="SSF58104">
    <property type="entry name" value="Methyl-accepting chemotaxis protein (MCP) signaling domain"/>
    <property type="match status" value="1"/>
</dbReference>
<evidence type="ECO:0000313" key="12">
    <source>
        <dbReference type="EMBL" id="MCL1045974.1"/>
    </source>
</evidence>
<feature type="domain" description="Methyl-accepting transducer" evidence="10">
    <location>
        <begin position="272"/>
        <end position="508"/>
    </location>
</feature>
<keyword evidence="13" id="KW-1185">Reference proteome</keyword>
<feature type="domain" description="HAMP" evidence="11">
    <location>
        <begin position="213"/>
        <end position="267"/>
    </location>
</feature>
<evidence type="ECO:0000256" key="8">
    <source>
        <dbReference type="PROSITE-ProRule" id="PRU00284"/>
    </source>
</evidence>
<evidence type="ECO:0000256" key="2">
    <source>
        <dbReference type="ARBA" id="ARBA00022475"/>
    </source>
</evidence>
<evidence type="ECO:0000259" key="11">
    <source>
        <dbReference type="PROSITE" id="PS50885"/>
    </source>
</evidence>
<dbReference type="CDD" id="cd06225">
    <property type="entry name" value="HAMP"/>
    <property type="match status" value="1"/>
</dbReference>
<keyword evidence="5 9" id="KW-0472">Membrane</keyword>
<dbReference type="SMART" id="SM01049">
    <property type="entry name" value="Cache_2"/>
    <property type="match status" value="1"/>
</dbReference>
<dbReference type="Pfam" id="PF00672">
    <property type="entry name" value="HAMP"/>
    <property type="match status" value="1"/>
</dbReference>
<dbReference type="SMART" id="SM00283">
    <property type="entry name" value="MA"/>
    <property type="match status" value="1"/>
</dbReference>
<reference evidence="12 13" key="1">
    <citation type="submission" date="2022-01" db="EMBL/GenBank/DDBJ databases">
        <title>Whole genome-based taxonomy of the Shewanellaceae.</title>
        <authorList>
            <person name="Martin-Rodriguez A.J."/>
        </authorList>
    </citation>
    <scope>NUCLEOTIDE SEQUENCE [LARGE SCALE GENOMIC DNA]</scope>
    <source>
        <strain evidence="12 13">DSM 24955</strain>
    </source>
</reference>
<gene>
    <name evidence="12" type="ORF">L2737_11620</name>
</gene>
<evidence type="ECO:0000313" key="13">
    <source>
        <dbReference type="Proteomes" id="UP001202134"/>
    </source>
</evidence>
<evidence type="ECO:0000256" key="7">
    <source>
        <dbReference type="ARBA" id="ARBA00029447"/>
    </source>
</evidence>
<dbReference type="Gene3D" id="1.10.287.950">
    <property type="entry name" value="Methyl-accepting chemotaxis protein"/>
    <property type="match status" value="1"/>
</dbReference>
<keyword evidence="4 9" id="KW-1133">Transmembrane helix</keyword>
<comment type="caution">
    <text evidence="12">The sequence shown here is derived from an EMBL/GenBank/DDBJ whole genome shotgun (WGS) entry which is preliminary data.</text>
</comment>
<keyword evidence="2" id="KW-1003">Cell membrane</keyword>
<dbReference type="Proteomes" id="UP001202134">
    <property type="component" value="Unassembled WGS sequence"/>
</dbReference>
<evidence type="ECO:0000259" key="10">
    <source>
        <dbReference type="PROSITE" id="PS50111"/>
    </source>
</evidence>
<feature type="transmembrane region" description="Helical" evidence="9">
    <location>
        <begin position="190"/>
        <end position="211"/>
    </location>
</feature>
<name>A0ABT0KQQ8_9GAMM</name>
<evidence type="ECO:0000256" key="1">
    <source>
        <dbReference type="ARBA" id="ARBA00004651"/>
    </source>
</evidence>
<protein>
    <submittedName>
        <fullName evidence="12">Methyl-accepting chemotaxis protein</fullName>
    </submittedName>
</protein>
<proteinExistence type="inferred from homology"/>
<dbReference type="InterPro" id="IPR033480">
    <property type="entry name" value="sCache_2"/>
</dbReference>
<evidence type="ECO:0000256" key="4">
    <source>
        <dbReference type="ARBA" id="ARBA00022989"/>
    </source>
</evidence>
<dbReference type="InterPro" id="IPR003660">
    <property type="entry name" value="HAMP_dom"/>
</dbReference>
<dbReference type="PROSITE" id="PS50885">
    <property type="entry name" value="HAMP"/>
    <property type="match status" value="1"/>
</dbReference>
<keyword evidence="3 9" id="KW-0812">Transmembrane</keyword>
<dbReference type="Pfam" id="PF17200">
    <property type="entry name" value="sCache_2"/>
    <property type="match status" value="1"/>
</dbReference>
<dbReference type="RefSeq" id="WP_248955800.1">
    <property type="nucleotide sequence ID" value="NZ_JAKIKU010000005.1"/>
</dbReference>
<evidence type="ECO:0000256" key="3">
    <source>
        <dbReference type="ARBA" id="ARBA00022692"/>
    </source>
</evidence>
<evidence type="ECO:0000256" key="5">
    <source>
        <dbReference type="ARBA" id="ARBA00023136"/>
    </source>
</evidence>
<organism evidence="12 13">
    <name type="scientific">Shewanella electrodiphila</name>
    <dbReference type="NCBI Taxonomy" id="934143"/>
    <lineage>
        <taxon>Bacteria</taxon>
        <taxon>Pseudomonadati</taxon>
        <taxon>Pseudomonadota</taxon>
        <taxon>Gammaproteobacteria</taxon>
        <taxon>Alteromonadales</taxon>
        <taxon>Shewanellaceae</taxon>
        <taxon>Shewanella</taxon>
    </lineage>
</organism>
<dbReference type="PANTHER" id="PTHR32089">
    <property type="entry name" value="METHYL-ACCEPTING CHEMOTAXIS PROTEIN MCPB"/>
    <property type="match status" value="1"/>
</dbReference>
<keyword evidence="6 8" id="KW-0807">Transducer</keyword>
<dbReference type="Pfam" id="PF00015">
    <property type="entry name" value="MCPsignal"/>
    <property type="match status" value="1"/>
</dbReference>
<comment type="subcellular location">
    <subcellularLocation>
        <location evidence="1">Cell membrane</location>
        <topology evidence="1">Multi-pass membrane protein</topology>
    </subcellularLocation>
</comment>
<comment type="similarity">
    <text evidence="7">Belongs to the methyl-accepting chemotaxis (MCP) protein family.</text>
</comment>
<evidence type="ECO:0000256" key="9">
    <source>
        <dbReference type="SAM" id="Phobius"/>
    </source>
</evidence>
<accession>A0ABT0KQQ8</accession>
<dbReference type="PROSITE" id="PS50111">
    <property type="entry name" value="CHEMOTAXIS_TRANSDUC_2"/>
    <property type="match status" value="1"/>
</dbReference>
<dbReference type="Gene3D" id="3.30.450.20">
    <property type="entry name" value="PAS domain"/>
    <property type="match status" value="1"/>
</dbReference>
<dbReference type="EMBL" id="JAKIKU010000005">
    <property type="protein sequence ID" value="MCL1045974.1"/>
    <property type="molecule type" value="Genomic_DNA"/>
</dbReference>
<dbReference type="InterPro" id="IPR004089">
    <property type="entry name" value="MCPsignal_dom"/>
</dbReference>
<dbReference type="CDD" id="cd11386">
    <property type="entry name" value="MCP_signal"/>
    <property type="match status" value="1"/>
</dbReference>
<evidence type="ECO:0000256" key="6">
    <source>
        <dbReference type="ARBA" id="ARBA00023224"/>
    </source>
</evidence>
<sequence>MIAFLRQLTILKRLIIMLALAAIGTVCFASFSINEQYNNLINQKKVQIEAQVSTATSLLNALTRQSNQQTDAEEIKQQALSVIADLRYGTNESYTVVDQNNVIISFPENTMLEGRSSDSYIAADGTKPLIELVSNARRMTKGQSEYQGNLSSTNSVETILAGSEYYPEWGWTIIAHGSSSDVIDSMGSVVINYLIIMMLISIPIFGFFVLLNISITSPINAAIAAMEDIAKGEGDLSKRLDNSGKDEVAKMADAFNDFVIKISAVVSELKPLGKELDTDAQQLLVAVEESNQSAELIHSETQSVATAVNQMLATTHDMAQNTYQAADGANNVKQQAQQSHAFMQETVHETDLLVTELKNAENVTHDLGKSSVEISSILDTIGGIADQTNLLALNAAIEAARAGEYGRGFAVVADEVRALATRTQASTNEINKIITNIHDGVELVIKSNTETQEQSIQLQTKAIRSQEAMTEILAVIANISDMNTQLASATEEQSQVTEEINRNITTISELTEIAVRTNETNSEAAQSLQTISQSVTENLSQFKTN</sequence>
<dbReference type="PANTHER" id="PTHR32089:SF119">
    <property type="entry name" value="METHYL-ACCEPTING CHEMOTAXIS PROTEIN CTPL"/>
    <property type="match status" value="1"/>
</dbReference>
<dbReference type="SMART" id="SM00304">
    <property type="entry name" value="HAMP"/>
    <property type="match status" value="1"/>
</dbReference>